<evidence type="ECO:0000256" key="1">
    <source>
        <dbReference type="ARBA" id="ARBA00006484"/>
    </source>
</evidence>
<dbReference type="Proteomes" id="UP000291116">
    <property type="component" value="Unassembled WGS sequence"/>
</dbReference>
<keyword evidence="2" id="KW-0560">Oxidoreductase</keyword>
<dbReference type="PRINTS" id="PR00081">
    <property type="entry name" value="GDHRDH"/>
</dbReference>
<dbReference type="EMBL" id="CAACVS010000018">
    <property type="protein sequence ID" value="VEU34095.1"/>
    <property type="molecule type" value="Genomic_DNA"/>
</dbReference>
<evidence type="ECO:0000313" key="4">
    <source>
        <dbReference type="EMBL" id="VEU34095.1"/>
    </source>
</evidence>
<reference evidence="4 5" key="1">
    <citation type="submission" date="2019-01" db="EMBL/GenBank/DDBJ databases">
        <authorList>
            <person name="Ferrante I. M."/>
        </authorList>
    </citation>
    <scope>NUCLEOTIDE SEQUENCE [LARGE SCALE GENOMIC DNA]</scope>
    <source>
        <strain evidence="4 5">B856</strain>
    </source>
</reference>
<dbReference type="PANTHER" id="PTHR24320:SF148">
    <property type="entry name" value="NAD(P)-BINDING ROSSMANN-FOLD SUPERFAMILY PROTEIN"/>
    <property type="match status" value="1"/>
</dbReference>
<dbReference type="Gene3D" id="3.40.50.720">
    <property type="entry name" value="NAD(P)-binding Rossmann-like Domain"/>
    <property type="match status" value="1"/>
</dbReference>
<name>A0A448YWC4_9STRA</name>
<organism evidence="4 5">
    <name type="scientific">Pseudo-nitzschia multistriata</name>
    <dbReference type="NCBI Taxonomy" id="183589"/>
    <lineage>
        <taxon>Eukaryota</taxon>
        <taxon>Sar</taxon>
        <taxon>Stramenopiles</taxon>
        <taxon>Ochrophyta</taxon>
        <taxon>Bacillariophyta</taxon>
        <taxon>Bacillariophyceae</taxon>
        <taxon>Bacillariophycidae</taxon>
        <taxon>Bacillariales</taxon>
        <taxon>Bacillariaceae</taxon>
        <taxon>Pseudo-nitzschia</taxon>
    </lineage>
</organism>
<sequence length="373" mass="40051">MIAAPFGLNLMLAGFFFLMGSIPKRQYWFGATALSDTALISGSTDGIGLTTARNLLTGNNDVAKVLIHGRDEARIQNAAHSLQKNKGIEKPGKKAGVVTTSRNSAVVSLPAADLSSVDGCYDLAQAVFERCSDGTSPNDDSNSSADGGTGSIDAPIASNLKILVNNAGVYSEDFVRTEDGLELTFAVNVLAPFILTSMLLPMLLANGSNSSRSSRIVIASSVSQSWKLPKNYWDDPQYRKRSYSAHGAYSESKLLDAMLTIEMAHRLHDLAGIDTSIVTCNCLDPGTVNTKMLLDGWGPIGIPVENALDETWCCTSTELEGTSGQYFVGRSSRRASGCAYDSFHREKLWQTLSALAPRAAAEWDRAVDLYSTK</sequence>
<dbReference type="PANTHER" id="PTHR24320">
    <property type="entry name" value="RETINOL DEHYDROGENASE"/>
    <property type="match status" value="1"/>
</dbReference>
<feature type="signal peptide" evidence="3">
    <location>
        <begin position="1"/>
        <end position="21"/>
    </location>
</feature>
<keyword evidence="3" id="KW-0732">Signal</keyword>
<keyword evidence="5" id="KW-1185">Reference proteome</keyword>
<proteinExistence type="inferred from homology"/>
<accession>A0A448YWC4</accession>
<comment type="similarity">
    <text evidence="1">Belongs to the short-chain dehydrogenases/reductases (SDR) family.</text>
</comment>
<dbReference type="InterPro" id="IPR002347">
    <property type="entry name" value="SDR_fam"/>
</dbReference>
<gene>
    <name evidence="4" type="ORF">PSNMU_V1.4_AUG-EV-PASAV3_0007890</name>
</gene>
<protein>
    <recommendedName>
        <fullName evidence="6">Ketoreductase (KR) domain-containing protein</fullName>
    </recommendedName>
</protein>
<dbReference type="Pfam" id="PF00106">
    <property type="entry name" value="adh_short"/>
    <property type="match status" value="1"/>
</dbReference>
<evidence type="ECO:0000256" key="2">
    <source>
        <dbReference type="ARBA" id="ARBA00023002"/>
    </source>
</evidence>
<dbReference type="OrthoDB" id="191139at2759"/>
<dbReference type="AlphaFoldDB" id="A0A448YWC4"/>
<dbReference type="SUPFAM" id="SSF51735">
    <property type="entry name" value="NAD(P)-binding Rossmann-fold domains"/>
    <property type="match status" value="1"/>
</dbReference>
<dbReference type="InterPro" id="IPR036291">
    <property type="entry name" value="NAD(P)-bd_dom_sf"/>
</dbReference>
<dbReference type="GO" id="GO:0016491">
    <property type="term" value="F:oxidoreductase activity"/>
    <property type="evidence" value="ECO:0007669"/>
    <property type="project" value="UniProtKB-KW"/>
</dbReference>
<feature type="chain" id="PRO_5018989209" description="Ketoreductase (KR) domain-containing protein" evidence="3">
    <location>
        <begin position="22"/>
        <end position="373"/>
    </location>
</feature>
<evidence type="ECO:0000256" key="3">
    <source>
        <dbReference type="SAM" id="SignalP"/>
    </source>
</evidence>
<evidence type="ECO:0008006" key="6">
    <source>
        <dbReference type="Google" id="ProtNLM"/>
    </source>
</evidence>
<evidence type="ECO:0000313" key="5">
    <source>
        <dbReference type="Proteomes" id="UP000291116"/>
    </source>
</evidence>